<evidence type="ECO:0008006" key="4">
    <source>
        <dbReference type="Google" id="ProtNLM"/>
    </source>
</evidence>
<organism evidence="2 3">
    <name type="scientific">Nocardia aurea</name>
    <dbReference type="NCBI Taxonomy" id="2144174"/>
    <lineage>
        <taxon>Bacteria</taxon>
        <taxon>Bacillati</taxon>
        <taxon>Actinomycetota</taxon>
        <taxon>Actinomycetes</taxon>
        <taxon>Mycobacteriales</taxon>
        <taxon>Nocardiaceae</taxon>
        <taxon>Nocardia</taxon>
    </lineage>
</organism>
<sequence length="346" mass="37164">MATEVELVGDALKLPGQVRVTFIRTLRLPETGTYPLPPGLGSFPLRRVADYPETVPEQWRERGGVMLPVYQREAMWLRFSAHAPAALKVGVGKVCAISGKPWSDTLVGKPQNYVPLPQQPWLDGINSGKGTVRQFVAMPLGLGATVEGQVTGSEQWGGIQVAVHTLTETARAAWEAEQRARSARPTPIAYGAVPPPAPAGAAPSPAYSAAPAHPGSVPTARKARAMGLGAGGTMRQEIYTDPRPVTDYRSEADGRIFVHLVSAAEWHEITGEPAPSTPVTAHSYAEHGLPWFDYYDSDAEDLSPSDDLAAVRPTGDWLTDEGHNPVPDQPLPVIQLGDKPVQDGKW</sequence>
<evidence type="ECO:0000313" key="3">
    <source>
        <dbReference type="Proteomes" id="UP001551695"/>
    </source>
</evidence>
<dbReference type="RefSeq" id="WP_357783622.1">
    <property type="nucleotide sequence ID" value="NZ_JBFAKC010000005.1"/>
</dbReference>
<feature type="region of interest" description="Disordered" evidence="1">
    <location>
        <begin position="302"/>
        <end position="346"/>
    </location>
</feature>
<comment type="caution">
    <text evidence="2">The sequence shown here is derived from an EMBL/GenBank/DDBJ whole genome shotgun (WGS) entry which is preliminary data.</text>
</comment>
<feature type="region of interest" description="Disordered" evidence="1">
    <location>
        <begin position="194"/>
        <end position="219"/>
    </location>
</feature>
<proteinExistence type="predicted"/>
<evidence type="ECO:0000256" key="1">
    <source>
        <dbReference type="SAM" id="MobiDB-lite"/>
    </source>
</evidence>
<feature type="compositionally biased region" description="Low complexity" evidence="1">
    <location>
        <begin position="199"/>
        <end position="216"/>
    </location>
</feature>
<dbReference type="EMBL" id="JBFAKC010000005">
    <property type="protein sequence ID" value="MEV0708691.1"/>
    <property type="molecule type" value="Genomic_DNA"/>
</dbReference>
<reference evidence="2 3" key="1">
    <citation type="submission" date="2024-06" db="EMBL/GenBank/DDBJ databases">
        <title>The Natural Products Discovery Center: Release of the First 8490 Sequenced Strains for Exploring Actinobacteria Biosynthetic Diversity.</title>
        <authorList>
            <person name="Kalkreuter E."/>
            <person name="Kautsar S.A."/>
            <person name="Yang D."/>
            <person name="Bader C.D."/>
            <person name="Teijaro C.N."/>
            <person name="Fluegel L."/>
            <person name="Davis C.M."/>
            <person name="Simpson J.R."/>
            <person name="Lauterbach L."/>
            <person name="Steele A.D."/>
            <person name="Gui C."/>
            <person name="Meng S."/>
            <person name="Li G."/>
            <person name="Viehrig K."/>
            <person name="Ye F."/>
            <person name="Su P."/>
            <person name="Kiefer A.F."/>
            <person name="Nichols A."/>
            <person name="Cepeda A.J."/>
            <person name="Yan W."/>
            <person name="Fan B."/>
            <person name="Jiang Y."/>
            <person name="Adhikari A."/>
            <person name="Zheng C.-J."/>
            <person name="Schuster L."/>
            <person name="Cowan T.M."/>
            <person name="Smanski M.J."/>
            <person name="Chevrette M.G."/>
            <person name="De Carvalho L.P.S."/>
            <person name="Shen B."/>
        </authorList>
    </citation>
    <scope>NUCLEOTIDE SEQUENCE [LARGE SCALE GENOMIC DNA]</scope>
    <source>
        <strain evidence="2 3">NPDC050403</strain>
    </source>
</reference>
<protein>
    <recommendedName>
        <fullName evidence="4">Integral membrane protein</fullName>
    </recommendedName>
</protein>
<keyword evidence="3" id="KW-1185">Reference proteome</keyword>
<evidence type="ECO:0000313" key="2">
    <source>
        <dbReference type="EMBL" id="MEV0708691.1"/>
    </source>
</evidence>
<gene>
    <name evidence="2" type="ORF">AB0I48_14090</name>
</gene>
<name>A0ABV3FU33_9NOCA</name>
<accession>A0ABV3FU33</accession>
<dbReference type="Proteomes" id="UP001551695">
    <property type="component" value="Unassembled WGS sequence"/>
</dbReference>